<dbReference type="InterPro" id="IPR043129">
    <property type="entry name" value="ATPase_NBD"/>
</dbReference>
<dbReference type="InterPro" id="IPR007729">
    <property type="entry name" value="DGOK"/>
</dbReference>
<sequence length="316" mass="35474">MSYITIDTGTTNTRIRYISDDEILGESKIDTGVRDTAITGNKEKLKKSIKSGIHDCMKNTHINVEDVDKIIAFGMITSNLGLLEIPHLESPVGVDDLRKHVEKKIFTDIIDKPIYFIPGVKNKSGDEIYEVDMMRGEETETVRAMSYGESEFIYVSPGSHTKFVFVEDNKIIKCSTTLSGEMMKAISQHTVLADSLPHDLIEHIDRKYICKGIEAASEYGFSRTCFMVRILDVLSDTTDNERANFIAGAIGYMDIQSIKHEMEWGKIQFIIGGNKILQELYKNVLEITGYDKNKIVVLSKEEVDVGSSLAAIKIVE</sequence>
<reference evidence="1" key="1">
    <citation type="submission" date="2022-06" db="EMBL/GenBank/DDBJ databases">
        <title>Vallitalea longa sp. nov., an anaerobic bacterium isolated from marine sediment.</title>
        <authorList>
            <person name="Hirano S."/>
            <person name="Terahara T."/>
            <person name="Mori K."/>
            <person name="Hamada M."/>
            <person name="Matsumoto R."/>
            <person name="Kobayashi T."/>
        </authorList>
    </citation>
    <scope>NUCLEOTIDE SEQUENCE</scope>
    <source>
        <strain evidence="1">SH18-1</strain>
    </source>
</reference>
<dbReference type="SUPFAM" id="SSF53067">
    <property type="entry name" value="Actin-like ATPase domain"/>
    <property type="match status" value="1"/>
</dbReference>
<dbReference type="Proteomes" id="UP001144256">
    <property type="component" value="Unassembled WGS sequence"/>
</dbReference>
<dbReference type="RefSeq" id="WP_281815287.1">
    <property type="nucleotide sequence ID" value="NZ_BRLB01000005.1"/>
</dbReference>
<gene>
    <name evidence="1" type="ORF">SH1V18_21670</name>
</gene>
<protein>
    <submittedName>
        <fullName evidence="1">2-dehydro-3-deoxygalactonokinase</fullName>
    </submittedName>
</protein>
<dbReference type="GO" id="GO:0034194">
    <property type="term" value="P:D-galactonate catabolic process"/>
    <property type="evidence" value="ECO:0007669"/>
    <property type="project" value="InterPro"/>
</dbReference>
<dbReference type="CDD" id="cd24012">
    <property type="entry name" value="ASKHA_NBD_KDGal-kinase"/>
    <property type="match status" value="1"/>
</dbReference>
<keyword evidence="2" id="KW-1185">Reference proteome</keyword>
<dbReference type="EMBL" id="BRLB01000005">
    <property type="protein sequence ID" value="GKX29687.1"/>
    <property type="molecule type" value="Genomic_DNA"/>
</dbReference>
<evidence type="ECO:0000313" key="2">
    <source>
        <dbReference type="Proteomes" id="UP001144256"/>
    </source>
</evidence>
<dbReference type="AlphaFoldDB" id="A0A9W6DFP6"/>
<name>A0A9W6DFP6_9FIRM</name>
<comment type="caution">
    <text evidence="1">The sequence shown here is derived from an EMBL/GenBank/DDBJ whole genome shotgun (WGS) entry which is preliminary data.</text>
</comment>
<proteinExistence type="predicted"/>
<dbReference type="Gene3D" id="3.30.420.310">
    <property type="entry name" value="2-keto-3-deoxy-galactonokinase, C-terminal domain"/>
    <property type="match status" value="1"/>
</dbReference>
<dbReference type="Pfam" id="PF05035">
    <property type="entry name" value="DGOK"/>
    <property type="match status" value="1"/>
</dbReference>
<dbReference type="InterPro" id="IPR042258">
    <property type="entry name" value="DGOK_N"/>
</dbReference>
<evidence type="ECO:0000313" key="1">
    <source>
        <dbReference type="EMBL" id="GKX29687.1"/>
    </source>
</evidence>
<organism evidence="1 2">
    <name type="scientific">Vallitalea longa</name>
    <dbReference type="NCBI Taxonomy" id="2936439"/>
    <lineage>
        <taxon>Bacteria</taxon>
        <taxon>Bacillati</taxon>
        <taxon>Bacillota</taxon>
        <taxon>Clostridia</taxon>
        <taxon>Lachnospirales</taxon>
        <taxon>Vallitaleaceae</taxon>
        <taxon>Vallitalea</taxon>
    </lineage>
</organism>
<dbReference type="Gene3D" id="3.30.420.300">
    <property type="entry name" value="2-keto-3-deoxy-galactonokinase, substrate binding domain"/>
    <property type="match status" value="1"/>
</dbReference>
<dbReference type="GO" id="GO:0008671">
    <property type="term" value="F:2-dehydro-3-deoxygalactonokinase activity"/>
    <property type="evidence" value="ECO:0007669"/>
    <property type="project" value="InterPro"/>
</dbReference>
<accession>A0A9W6DFP6</accession>
<dbReference type="InterPro" id="IPR042257">
    <property type="entry name" value="DGOK_C"/>
</dbReference>